<keyword evidence="5 9" id="KW-0378">Hydrolase</keyword>
<dbReference type="NCBIfam" id="TIGR04038">
    <property type="entry name" value="tatD_link_rSAM"/>
    <property type="match status" value="1"/>
</dbReference>
<dbReference type="PATRIC" id="fig|29290.4.peg.1381"/>
<dbReference type="PROSITE" id="PS01090">
    <property type="entry name" value="TATD_2"/>
    <property type="match status" value="1"/>
</dbReference>
<comment type="similarity">
    <text evidence="2">Belongs to the metallo-dependent hydrolases superfamily. TatD-type hydrolase family.</text>
</comment>
<evidence type="ECO:0000256" key="4">
    <source>
        <dbReference type="ARBA" id="ARBA00022723"/>
    </source>
</evidence>
<dbReference type="InterPro" id="IPR058240">
    <property type="entry name" value="rSAM_sf"/>
</dbReference>
<dbReference type="PROSITE" id="PS51918">
    <property type="entry name" value="RADICAL_SAM"/>
    <property type="match status" value="1"/>
</dbReference>
<dbReference type="NCBIfam" id="TIGR00010">
    <property type="entry name" value="YchF/TatD family DNA exonuclease"/>
    <property type="match status" value="1"/>
</dbReference>
<accession>A0A0F3GXY3</accession>
<dbReference type="InterPro" id="IPR007197">
    <property type="entry name" value="rSAM"/>
</dbReference>
<dbReference type="CDD" id="cd01335">
    <property type="entry name" value="Radical_SAM"/>
    <property type="match status" value="1"/>
</dbReference>
<dbReference type="InterPro" id="IPR018228">
    <property type="entry name" value="DNase_TatD-rel_CS"/>
</dbReference>
<dbReference type="SFLD" id="SFLDS00029">
    <property type="entry name" value="Radical_SAM"/>
    <property type="match status" value="1"/>
</dbReference>
<dbReference type="InterPro" id="IPR001130">
    <property type="entry name" value="TatD-like"/>
</dbReference>
<dbReference type="SUPFAM" id="SSF51556">
    <property type="entry name" value="Metallo-dependent hydrolases"/>
    <property type="match status" value="1"/>
</dbReference>
<evidence type="ECO:0000256" key="3">
    <source>
        <dbReference type="ARBA" id="ARBA00022691"/>
    </source>
</evidence>
<dbReference type="AlphaFoldDB" id="A0A0F3GXY3"/>
<dbReference type="Gene3D" id="3.20.20.140">
    <property type="entry name" value="Metal-dependent hydrolases"/>
    <property type="match status" value="1"/>
</dbReference>
<dbReference type="PANTHER" id="PTHR46124:SF2">
    <property type="entry name" value="D-AMINOACYL-TRNA DEACYLASE"/>
    <property type="match status" value="1"/>
</dbReference>
<dbReference type="FunFam" id="3.20.20.140:FF:000005">
    <property type="entry name" value="TatD family hydrolase"/>
    <property type="match status" value="1"/>
</dbReference>
<dbReference type="Gene3D" id="3.20.20.70">
    <property type="entry name" value="Aldolase class I"/>
    <property type="match status" value="1"/>
</dbReference>
<evidence type="ECO:0000313" key="10">
    <source>
        <dbReference type="Proteomes" id="UP000033423"/>
    </source>
</evidence>
<dbReference type="GO" id="GO:0051536">
    <property type="term" value="F:iron-sulfur cluster binding"/>
    <property type="evidence" value="ECO:0007669"/>
    <property type="project" value="UniProtKB-KW"/>
</dbReference>
<evidence type="ECO:0000313" key="9">
    <source>
        <dbReference type="EMBL" id="KJU86761.1"/>
    </source>
</evidence>
<dbReference type="SFLD" id="SFLDG01111">
    <property type="entry name" value="Uncharacterised_Radical_SAM_Su"/>
    <property type="match status" value="1"/>
</dbReference>
<keyword evidence="6" id="KW-0408">Iron</keyword>
<dbReference type="GO" id="GO:0004536">
    <property type="term" value="F:DNA nuclease activity"/>
    <property type="evidence" value="ECO:0007669"/>
    <property type="project" value="InterPro"/>
</dbReference>
<proteinExistence type="inferred from homology"/>
<dbReference type="PANTHER" id="PTHR46124">
    <property type="entry name" value="D-AMINOACYL-TRNA DEACYLASE"/>
    <property type="match status" value="1"/>
</dbReference>
<evidence type="ECO:0000256" key="2">
    <source>
        <dbReference type="ARBA" id="ARBA00009275"/>
    </source>
</evidence>
<dbReference type="Pfam" id="PF04055">
    <property type="entry name" value="Radical_SAM"/>
    <property type="match status" value="1"/>
</dbReference>
<keyword evidence="4" id="KW-0479">Metal-binding</keyword>
<dbReference type="Pfam" id="PF01026">
    <property type="entry name" value="TatD_DNase"/>
    <property type="match status" value="1"/>
</dbReference>
<dbReference type="GO" id="GO:0005829">
    <property type="term" value="C:cytosol"/>
    <property type="evidence" value="ECO:0007669"/>
    <property type="project" value="TreeGrafter"/>
</dbReference>
<dbReference type="InterPro" id="IPR032466">
    <property type="entry name" value="Metal_Hydrolase"/>
</dbReference>
<comment type="cofactor">
    <cofactor evidence="1">
        <name>[4Fe-4S] cluster</name>
        <dbReference type="ChEBI" id="CHEBI:49883"/>
    </cofactor>
</comment>
<protein>
    <submittedName>
        <fullName evidence="9">Hydrolase, TatD family</fullName>
    </submittedName>
</protein>
<sequence>MIDSHCHLEMKQFDADREACILRARDAGIEAMIAIASDVESSMAAIELAKSYPFIYATVGIHPHNASMLGESATCEQLRALCADTRVVAVGETGLDYHYDHSPRHVQRDVFVRHMELAQELGLPLVIHSREAKEDTLGLIAGGGVKNAVLHCFSGDMHMTEVLICRGLHISFSGVVTFKKADQLREIARIVPDDLLLIETDAPYLAPLPYRGKRNEPSYLKYTAEVIAQVRGISPQDVARITSNNARRLFGIGQVASSGTITYKIRDSLYINLTNRCTNECVFCIRYKNDFVKGHNMRLLQEPEADEIIAAIGDPAAYKEVVFCGYGEPLIRVDVVRAVAGYVKAGGGTVRVNTNGQGNLINGQDVLPQLCGLVDHISVSLNAQDAPTYDGLCKPLLEGAYEGLLGFVRGARRYIPVVTLTVVEMPGVDVAACQAIANDLGVNFRVRYLDIVG</sequence>
<dbReference type="Proteomes" id="UP000033423">
    <property type="component" value="Unassembled WGS sequence"/>
</dbReference>
<keyword evidence="10" id="KW-1185">Reference proteome</keyword>
<dbReference type="CDD" id="cd01310">
    <property type="entry name" value="TatD_DNAse"/>
    <property type="match status" value="1"/>
</dbReference>
<keyword evidence="7" id="KW-0411">Iron-sulfur</keyword>
<evidence type="ECO:0000259" key="8">
    <source>
        <dbReference type="PROSITE" id="PS51918"/>
    </source>
</evidence>
<evidence type="ECO:0000256" key="5">
    <source>
        <dbReference type="ARBA" id="ARBA00022801"/>
    </source>
</evidence>
<dbReference type="InterPro" id="IPR023821">
    <property type="entry name" value="rSAM_TatD-assoc"/>
</dbReference>
<dbReference type="SUPFAM" id="SSF102114">
    <property type="entry name" value="Radical SAM enzymes"/>
    <property type="match status" value="1"/>
</dbReference>
<dbReference type="GO" id="GO:0046872">
    <property type="term" value="F:metal ion binding"/>
    <property type="evidence" value="ECO:0007669"/>
    <property type="project" value="UniProtKB-KW"/>
</dbReference>
<evidence type="ECO:0000256" key="1">
    <source>
        <dbReference type="ARBA" id="ARBA00001966"/>
    </source>
</evidence>
<gene>
    <name evidence="9" type="ORF">MBAV_001045</name>
</gene>
<keyword evidence="3" id="KW-0949">S-adenosyl-L-methionine</keyword>
<reference evidence="9 10" key="1">
    <citation type="submission" date="2015-02" db="EMBL/GenBank/DDBJ databases">
        <title>Single-cell genomics of uncultivated deep-branching MTB reveals a conserved set of magnetosome genes.</title>
        <authorList>
            <person name="Kolinko S."/>
            <person name="Richter M."/>
            <person name="Glockner F.O."/>
            <person name="Brachmann A."/>
            <person name="Schuler D."/>
        </authorList>
    </citation>
    <scope>NUCLEOTIDE SEQUENCE [LARGE SCALE GENOMIC DNA]</scope>
    <source>
        <strain evidence="9">TM-1</strain>
    </source>
</reference>
<dbReference type="InterPro" id="IPR015991">
    <property type="entry name" value="TatD/YcfH-like"/>
</dbReference>
<evidence type="ECO:0000256" key="6">
    <source>
        <dbReference type="ARBA" id="ARBA00023004"/>
    </source>
</evidence>
<name>A0A0F3GXY3_9BACT</name>
<dbReference type="GO" id="GO:0016788">
    <property type="term" value="F:hydrolase activity, acting on ester bonds"/>
    <property type="evidence" value="ECO:0007669"/>
    <property type="project" value="InterPro"/>
</dbReference>
<organism evidence="9 10">
    <name type="scientific">Candidatus Magnetobacterium bavaricum</name>
    <dbReference type="NCBI Taxonomy" id="29290"/>
    <lineage>
        <taxon>Bacteria</taxon>
        <taxon>Pseudomonadati</taxon>
        <taxon>Nitrospirota</taxon>
        <taxon>Thermodesulfovibrionia</taxon>
        <taxon>Thermodesulfovibrionales</taxon>
        <taxon>Candidatus Magnetobacteriaceae</taxon>
        <taxon>Candidatus Magnetobacterium</taxon>
    </lineage>
</organism>
<comment type="caution">
    <text evidence="9">The sequence shown here is derived from an EMBL/GenBank/DDBJ whole genome shotgun (WGS) entry which is preliminary data.</text>
</comment>
<dbReference type="EMBL" id="LACI01000465">
    <property type="protein sequence ID" value="KJU86761.1"/>
    <property type="molecule type" value="Genomic_DNA"/>
</dbReference>
<evidence type="ECO:0000256" key="7">
    <source>
        <dbReference type="ARBA" id="ARBA00023014"/>
    </source>
</evidence>
<dbReference type="InterPro" id="IPR013785">
    <property type="entry name" value="Aldolase_TIM"/>
</dbReference>
<feature type="domain" description="Radical SAM core" evidence="8">
    <location>
        <begin position="263"/>
        <end position="453"/>
    </location>
</feature>